<organism evidence="1 2">
    <name type="scientific">Dryococelus australis</name>
    <dbReference type="NCBI Taxonomy" id="614101"/>
    <lineage>
        <taxon>Eukaryota</taxon>
        <taxon>Metazoa</taxon>
        <taxon>Ecdysozoa</taxon>
        <taxon>Arthropoda</taxon>
        <taxon>Hexapoda</taxon>
        <taxon>Insecta</taxon>
        <taxon>Pterygota</taxon>
        <taxon>Neoptera</taxon>
        <taxon>Polyneoptera</taxon>
        <taxon>Phasmatodea</taxon>
        <taxon>Verophasmatodea</taxon>
        <taxon>Anareolatae</taxon>
        <taxon>Phasmatidae</taxon>
        <taxon>Eurycanthinae</taxon>
        <taxon>Dryococelus</taxon>
    </lineage>
</organism>
<protein>
    <submittedName>
        <fullName evidence="1">Uncharacterized protein</fullName>
    </submittedName>
</protein>
<proteinExistence type="predicted"/>
<comment type="caution">
    <text evidence="1">The sequence shown here is derived from an EMBL/GenBank/DDBJ whole genome shotgun (WGS) entry which is preliminary data.</text>
</comment>
<sequence>MSEKCFICDRDLNNGGQTVVVTKGMSGLVAASQERGDGKEDFRSTLALHHSGDADTTVAAITLQYDISYGVKVMDTDMDILAMLTARGDGDTHIEVHHPFSGKTTERFSVYLLFSGTLGHDNYATLDELRVYLYTCKVAKLPVSASFQLATLPPTSAACEQHSLLAYLQVQDVSGTLVPITISLPPAPEQLLNVIACNCKSDCSYRCECVQTGLQCGIMCAKCRGATCTNVVINIYKYTLTPTLRGIAFCN</sequence>
<keyword evidence="2" id="KW-1185">Reference proteome</keyword>
<name>A0ABQ9HH36_9NEOP</name>
<accession>A0ABQ9HH36</accession>
<evidence type="ECO:0000313" key="1">
    <source>
        <dbReference type="EMBL" id="KAJ8883646.1"/>
    </source>
</evidence>
<gene>
    <name evidence="1" type="ORF">PR048_015500</name>
</gene>
<reference evidence="1 2" key="1">
    <citation type="submission" date="2023-02" db="EMBL/GenBank/DDBJ databases">
        <title>LHISI_Scaffold_Assembly.</title>
        <authorList>
            <person name="Stuart O.P."/>
            <person name="Cleave R."/>
            <person name="Magrath M.J.L."/>
            <person name="Mikheyev A.S."/>
        </authorList>
    </citation>
    <scope>NUCLEOTIDE SEQUENCE [LARGE SCALE GENOMIC DNA]</scope>
    <source>
        <strain evidence="1">Daus_M_001</strain>
        <tissue evidence="1">Leg muscle</tissue>
    </source>
</reference>
<dbReference type="EMBL" id="JARBHB010000005">
    <property type="protein sequence ID" value="KAJ8883646.1"/>
    <property type="molecule type" value="Genomic_DNA"/>
</dbReference>
<dbReference type="Proteomes" id="UP001159363">
    <property type="component" value="Chromosome 4"/>
</dbReference>
<evidence type="ECO:0000313" key="2">
    <source>
        <dbReference type="Proteomes" id="UP001159363"/>
    </source>
</evidence>